<evidence type="ECO:0000256" key="4">
    <source>
        <dbReference type="ARBA" id="ARBA00022989"/>
    </source>
</evidence>
<dbReference type="Pfam" id="PF12704">
    <property type="entry name" value="MacB_PCD"/>
    <property type="match status" value="1"/>
</dbReference>
<feature type="domain" description="MacB-like periplasmic core" evidence="9">
    <location>
        <begin position="16"/>
        <end position="239"/>
    </location>
</feature>
<dbReference type="Pfam" id="PF02687">
    <property type="entry name" value="FtsX"/>
    <property type="match status" value="1"/>
</dbReference>
<evidence type="ECO:0000313" key="10">
    <source>
        <dbReference type="EMBL" id="HIR04696.1"/>
    </source>
</evidence>
<keyword evidence="5 7" id="KW-0472">Membrane</keyword>
<feature type="transmembrane region" description="Helical" evidence="7">
    <location>
        <begin position="20"/>
        <end position="40"/>
    </location>
</feature>
<dbReference type="EMBL" id="DVGC01000007">
    <property type="protein sequence ID" value="HIR04696.1"/>
    <property type="molecule type" value="Genomic_DNA"/>
</dbReference>
<dbReference type="InterPro" id="IPR050250">
    <property type="entry name" value="Macrolide_Exporter_MacB"/>
</dbReference>
<evidence type="ECO:0000256" key="6">
    <source>
        <dbReference type="ARBA" id="ARBA00038076"/>
    </source>
</evidence>
<evidence type="ECO:0000259" key="9">
    <source>
        <dbReference type="Pfam" id="PF12704"/>
    </source>
</evidence>
<dbReference type="GO" id="GO:0022857">
    <property type="term" value="F:transmembrane transporter activity"/>
    <property type="evidence" value="ECO:0007669"/>
    <property type="project" value="TreeGrafter"/>
</dbReference>
<keyword evidence="4 7" id="KW-1133">Transmembrane helix</keyword>
<evidence type="ECO:0000256" key="7">
    <source>
        <dbReference type="SAM" id="Phobius"/>
    </source>
</evidence>
<dbReference type="PANTHER" id="PTHR30572:SF4">
    <property type="entry name" value="ABC TRANSPORTER PERMEASE YTRF"/>
    <property type="match status" value="1"/>
</dbReference>
<feature type="transmembrane region" description="Helical" evidence="7">
    <location>
        <begin position="266"/>
        <end position="289"/>
    </location>
</feature>
<organism evidence="10 11">
    <name type="scientific">Candidatus Copromonas faecavium</name>
    <name type="common">nom. illeg.</name>
    <dbReference type="NCBI Taxonomy" id="2840740"/>
    <lineage>
        <taxon>Bacteria</taxon>
        <taxon>Bacillati</taxon>
        <taxon>Bacillota</taxon>
        <taxon>Clostridia</taxon>
        <taxon>Lachnospirales</taxon>
        <taxon>Lachnospiraceae</taxon>
        <taxon>Candidatus Copromonas (nom. illeg.)</taxon>
    </lineage>
</organism>
<dbReference type="AlphaFoldDB" id="A0A9D1D420"/>
<evidence type="ECO:0000313" key="11">
    <source>
        <dbReference type="Proteomes" id="UP000824250"/>
    </source>
</evidence>
<comment type="subcellular location">
    <subcellularLocation>
        <location evidence="1">Cell membrane</location>
        <topology evidence="1">Multi-pass membrane protein</topology>
    </subcellularLocation>
</comment>
<accession>A0A9D1D420</accession>
<keyword evidence="3 7" id="KW-0812">Transmembrane</keyword>
<feature type="transmembrane region" description="Helical" evidence="7">
    <location>
        <begin position="354"/>
        <end position="381"/>
    </location>
</feature>
<evidence type="ECO:0000259" key="8">
    <source>
        <dbReference type="Pfam" id="PF02687"/>
    </source>
</evidence>
<evidence type="ECO:0000256" key="2">
    <source>
        <dbReference type="ARBA" id="ARBA00022475"/>
    </source>
</evidence>
<reference evidence="10" key="1">
    <citation type="submission" date="2020-10" db="EMBL/GenBank/DDBJ databases">
        <authorList>
            <person name="Gilroy R."/>
        </authorList>
    </citation>
    <scope>NUCLEOTIDE SEQUENCE</scope>
    <source>
        <strain evidence="10">CHK180-2868</strain>
    </source>
</reference>
<feature type="domain" description="ABC3 transporter permease C-terminal" evidence="8">
    <location>
        <begin position="273"/>
        <end position="385"/>
    </location>
</feature>
<comment type="caution">
    <text evidence="10">The sequence shown here is derived from an EMBL/GenBank/DDBJ whole genome shotgun (WGS) entry which is preliminary data.</text>
</comment>
<name>A0A9D1D420_9FIRM</name>
<proteinExistence type="inferred from homology"/>
<dbReference type="InterPro" id="IPR003838">
    <property type="entry name" value="ABC3_permease_C"/>
</dbReference>
<evidence type="ECO:0000256" key="5">
    <source>
        <dbReference type="ARBA" id="ARBA00023136"/>
    </source>
</evidence>
<dbReference type="PANTHER" id="PTHR30572">
    <property type="entry name" value="MEMBRANE COMPONENT OF TRANSPORTER-RELATED"/>
    <property type="match status" value="1"/>
</dbReference>
<evidence type="ECO:0000256" key="1">
    <source>
        <dbReference type="ARBA" id="ARBA00004651"/>
    </source>
</evidence>
<protein>
    <submittedName>
        <fullName evidence="10">FtsX-like permease family protein</fullName>
    </submittedName>
</protein>
<dbReference type="InterPro" id="IPR025857">
    <property type="entry name" value="MacB_PCD"/>
</dbReference>
<keyword evidence="2" id="KW-1003">Cell membrane</keyword>
<comment type="similarity">
    <text evidence="6">Belongs to the ABC-4 integral membrane protein family.</text>
</comment>
<evidence type="ECO:0000256" key="3">
    <source>
        <dbReference type="ARBA" id="ARBA00022692"/>
    </source>
</evidence>
<sequence>MLMLIWKNITRRRAQSALTVTIAMLTVMVFVTVFGVFQTVNQGLALSRKRLGADAVLIPRYATADGSDLLFTAIPENIYMPAEVLEQAKELTGIASMTPQFYCQTLALSCCEPGEEARIIGYDSSSDFILQPYLSESSQDGITPDELIVGRNFEDDDLVGYNYLVLGKKFKVVDMLEPTGTGMDSTMFMDIRTAQDMCLESEVLREDWQDRDPHDYISVIMIRFADGVDPQAFVQQVEESGIDAKCILTGDTISSLQSQLDVIMKIMFALWAASFLIAILALVGRFNALARERRKEIGLLRAMGLKRLQVFGLIIGETCTMALMGGILGSAAALCCMNPVIHLLEDAFKLSSSVWTGPLALLCGGFGIVLAVLLGFLAAIVPAWKSASMDPQAAITQGEVN</sequence>
<feature type="transmembrane region" description="Helical" evidence="7">
    <location>
        <begin position="310"/>
        <end position="334"/>
    </location>
</feature>
<gene>
    <name evidence="10" type="ORF">IAB28_01835</name>
</gene>
<dbReference type="GO" id="GO:0005886">
    <property type="term" value="C:plasma membrane"/>
    <property type="evidence" value="ECO:0007669"/>
    <property type="project" value="UniProtKB-SubCell"/>
</dbReference>
<dbReference type="Proteomes" id="UP000824250">
    <property type="component" value="Unassembled WGS sequence"/>
</dbReference>
<reference evidence="10" key="2">
    <citation type="journal article" date="2021" name="PeerJ">
        <title>Extensive microbial diversity within the chicken gut microbiome revealed by metagenomics and culture.</title>
        <authorList>
            <person name="Gilroy R."/>
            <person name="Ravi A."/>
            <person name="Getino M."/>
            <person name="Pursley I."/>
            <person name="Horton D.L."/>
            <person name="Alikhan N.F."/>
            <person name="Baker D."/>
            <person name="Gharbi K."/>
            <person name="Hall N."/>
            <person name="Watson M."/>
            <person name="Adriaenssens E.M."/>
            <person name="Foster-Nyarko E."/>
            <person name="Jarju S."/>
            <person name="Secka A."/>
            <person name="Antonio M."/>
            <person name="Oren A."/>
            <person name="Chaudhuri R.R."/>
            <person name="La Ragione R."/>
            <person name="Hildebrand F."/>
            <person name="Pallen M.J."/>
        </authorList>
    </citation>
    <scope>NUCLEOTIDE SEQUENCE</scope>
    <source>
        <strain evidence="10">CHK180-2868</strain>
    </source>
</reference>